<dbReference type="AlphaFoldDB" id="A0A7W9N0L2"/>
<organism evidence="12 13">
    <name type="scientific">Micrococcus endophyticus</name>
    <dbReference type="NCBI Taxonomy" id="455343"/>
    <lineage>
        <taxon>Bacteria</taxon>
        <taxon>Bacillati</taxon>
        <taxon>Actinomycetota</taxon>
        <taxon>Actinomycetes</taxon>
        <taxon>Micrococcales</taxon>
        <taxon>Micrococcaceae</taxon>
        <taxon>Micrococcus</taxon>
    </lineage>
</organism>
<name>A0A7W9N0L2_9MICC</name>
<evidence type="ECO:0000256" key="6">
    <source>
        <dbReference type="ARBA" id="ARBA00023125"/>
    </source>
</evidence>
<reference evidence="12 13" key="1">
    <citation type="submission" date="2020-08" db="EMBL/GenBank/DDBJ databases">
        <title>Sequencing the genomes of 1000 actinobacteria strains.</title>
        <authorList>
            <person name="Klenk H.-P."/>
        </authorList>
    </citation>
    <scope>NUCLEOTIDE SEQUENCE [LARGE SCALE GENOMIC DNA]</scope>
    <source>
        <strain evidence="12 13">DSM 17945</strain>
    </source>
</reference>
<dbReference type="InterPro" id="IPR044068">
    <property type="entry name" value="CB"/>
</dbReference>
<dbReference type="Pfam" id="PF00589">
    <property type="entry name" value="Phage_integrase"/>
    <property type="match status" value="1"/>
</dbReference>
<keyword evidence="4 9" id="KW-0159">Chromosome partition</keyword>
<comment type="function">
    <text evidence="9">Site-specific tyrosine recombinase, which acts by catalyzing the cutting and rejoining of the recombining DNA molecules. The XerC-XerD complex is essential to convert dimers of the bacterial chromosome into monomers to permit their segregation at cell division. It also contributes to the segregational stability of plasmids.</text>
</comment>
<feature type="domain" description="Tyr recombinase" evidence="10">
    <location>
        <begin position="147"/>
        <end position="342"/>
    </location>
</feature>
<keyword evidence="5 9" id="KW-0229">DNA integration</keyword>
<feature type="active site" evidence="9">
    <location>
        <position position="223"/>
    </location>
</feature>
<evidence type="ECO:0000256" key="5">
    <source>
        <dbReference type="ARBA" id="ARBA00022908"/>
    </source>
</evidence>
<dbReference type="InterPro" id="IPR050090">
    <property type="entry name" value="Tyrosine_recombinase_XerCD"/>
</dbReference>
<dbReference type="InterPro" id="IPR023009">
    <property type="entry name" value="Tyrosine_recombinase_XerC/XerD"/>
</dbReference>
<evidence type="ECO:0000256" key="3">
    <source>
        <dbReference type="ARBA" id="ARBA00022618"/>
    </source>
</evidence>
<evidence type="ECO:0000256" key="4">
    <source>
        <dbReference type="ARBA" id="ARBA00022829"/>
    </source>
</evidence>
<dbReference type="SUPFAM" id="SSF56349">
    <property type="entry name" value="DNA breaking-rejoining enzymes"/>
    <property type="match status" value="1"/>
</dbReference>
<feature type="active site" evidence="9">
    <location>
        <position position="294"/>
    </location>
</feature>
<keyword evidence="2 9" id="KW-0963">Cytoplasm</keyword>
<dbReference type="InterPro" id="IPR004107">
    <property type="entry name" value="Integrase_SAM-like_N"/>
</dbReference>
<dbReference type="PANTHER" id="PTHR30349:SF77">
    <property type="entry name" value="TYROSINE RECOMBINASE XERC"/>
    <property type="match status" value="1"/>
</dbReference>
<dbReference type="GO" id="GO:0006313">
    <property type="term" value="P:DNA transposition"/>
    <property type="evidence" value="ECO:0007669"/>
    <property type="project" value="UniProtKB-UniRule"/>
</dbReference>
<gene>
    <name evidence="9" type="primary">xerC</name>
    <name evidence="12" type="ORF">HDA33_000933</name>
</gene>
<dbReference type="GO" id="GO:0009037">
    <property type="term" value="F:tyrosine-based site-specific recombinase activity"/>
    <property type="evidence" value="ECO:0007669"/>
    <property type="project" value="UniProtKB-UniRule"/>
</dbReference>
<feature type="active site" description="O-(3'-phospho-DNA)-tyrosine intermediate" evidence="9">
    <location>
        <position position="329"/>
    </location>
</feature>
<dbReference type="PANTHER" id="PTHR30349">
    <property type="entry name" value="PHAGE INTEGRASE-RELATED"/>
    <property type="match status" value="1"/>
</dbReference>
<dbReference type="InterPro" id="IPR002104">
    <property type="entry name" value="Integrase_catalytic"/>
</dbReference>
<evidence type="ECO:0000313" key="13">
    <source>
        <dbReference type="Proteomes" id="UP000567246"/>
    </source>
</evidence>
<evidence type="ECO:0000256" key="1">
    <source>
        <dbReference type="ARBA" id="ARBA00004496"/>
    </source>
</evidence>
<keyword evidence="7 9" id="KW-0233">DNA recombination</keyword>
<dbReference type="HAMAP" id="MF_01808">
    <property type="entry name" value="Recomb_XerC_XerD"/>
    <property type="match status" value="1"/>
</dbReference>
<dbReference type="GO" id="GO:0007059">
    <property type="term" value="P:chromosome segregation"/>
    <property type="evidence" value="ECO:0007669"/>
    <property type="project" value="UniProtKB-UniRule"/>
</dbReference>
<proteinExistence type="inferred from homology"/>
<feature type="active site" evidence="9">
    <location>
        <position position="320"/>
    </location>
</feature>
<protein>
    <recommendedName>
        <fullName evidence="9">Tyrosine recombinase XerC</fullName>
    </recommendedName>
</protein>
<accession>A0A7W9N0L2</accession>
<comment type="subunit">
    <text evidence="9">Forms a cyclic heterotetrameric complex composed of two molecules of XerC and two molecules of XerD.</text>
</comment>
<dbReference type="GO" id="GO:0005737">
    <property type="term" value="C:cytoplasm"/>
    <property type="evidence" value="ECO:0007669"/>
    <property type="project" value="UniProtKB-SubCell"/>
</dbReference>
<evidence type="ECO:0000256" key="8">
    <source>
        <dbReference type="ARBA" id="ARBA00023306"/>
    </source>
</evidence>
<dbReference type="InterPro" id="IPR013762">
    <property type="entry name" value="Integrase-like_cat_sf"/>
</dbReference>
<dbReference type="Pfam" id="PF02899">
    <property type="entry name" value="Phage_int_SAM_1"/>
    <property type="match status" value="2"/>
</dbReference>
<dbReference type="PROSITE" id="PS51900">
    <property type="entry name" value="CB"/>
    <property type="match status" value="1"/>
</dbReference>
<comment type="subcellular location">
    <subcellularLocation>
        <location evidence="1 9">Cytoplasm</location>
    </subcellularLocation>
</comment>
<sequence length="348" mass="37184">MASSSSSARPAAARAFAPSPRDAAWLEAFEEHLRHERNRSPQTVRAYATDLRDLVAHVASGTRGGHPGTAASDAAVEADAVAPDVFAEVDVEDLRGWLAAMTDAGLARTTLARRVAAVRTFTGWLRREGLREDDPALRLRSPRPAATLPHVLQEQQAERLLGGAQARVEEAAVGDDPAAHALALRDAALLELLYATGARVAELSALDVDDLEPGRAVARLTGKGDRQRTVPYGAPAARALEAWLRLGRPRLARDGSGPALFLGVRGGRLGVRQVRAVVDRALEGLGDTAARGPHALRHTAATHLLDGGADLRSVQEVLGHSSLRTTQVYTHVSIDRLREGYRQAHPRA</sequence>
<keyword evidence="6 9" id="KW-0238">DNA-binding</keyword>
<dbReference type="Gene3D" id="1.10.150.130">
    <property type="match status" value="1"/>
</dbReference>
<dbReference type="EMBL" id="JACHMW010000001">
    <property type="protein sequence ID" value="MBB5848369.1"/>
    <property type="molecule type" value="Genomic_DNA"/>
</dbReference>
<dbReference type="GO" id="GO:0003677">
    <property type="term" value="F:DNA binding"/>
    <property type="evidence" value="ECO:0007669"/>
    <property type="project" value="UniProtKB-UniRule"/>
</dbReference>
<dbReference type="Gene3D" id="1.10.443.10">
    <property type="entry name" value="Intergrase catalytic core"/>
    <property type="match status" value="1"/>
</dbReference>
<evidence type="ECO:0000256" key="2">
    <source>
        <dbReference type="ARBA" id="ARBA00022490"/>
    </source>
</evidence>
<dbReference type="InterPro" id="IPR011010">
    <property type="entry name" value="DNA_brk_join_enz"/>
</dbReference>
<evidence type="ECO:0000313" key="12">
    <source>
        <dbReference type="EMBL" id="MBB5848369.1"/>
    </source>
</evidence>
<evidence type="ECO:0000259" key="10">
    <source>
        <dbReference type="PROSITE" id="PS51898"/>
    </source>
</evidence>
<dbReference type="PROSITE" id="PS51898">
    <property type="entry name" value="TYR_RECOMBINASE"/>
    <property type="match status" value="1"/>
</dbReference>
<keyword evidence="13" id="KW-1185">Reference proteome</keyword>
<comment type="caution">
    <text evidence="12">The sequence shown here is derived from an EMBL/GenBank/DDBJ whole genome shotgun (WGS) entry which is preliminary data.</text>
</comment>
<feature type="active site" evidence="9">
    <location>
        <position position="199"/>
    </location>
</feature>
<dbReference type="Proteomes" id="UP000567246">
    <property type="component" value="Unassembled WGS sequence"/>
</dbReference>
<comment type="similarity">
    <text evidence="9">Belongs to the 'phage' integrase family. XerC subfamily.</text>
</comment>
<keyword evidence="3 9" id="KW-0132">Cell division</keyword>
<evidence type="ECO:0000256" key="9">
    <source>
        <dbReference type="HAMAP-Rule" id="MF_01808"/>
    </source>
</evidence>
<keyword evidence="8 9" id="KW-0131">Cell cycle</keyword>
<feature type="active site" evidence="9">
    <location>
        <position position="297"/>
    </location>
</feature>
<dbReference type="RefSeq" id="WP_184171443.1">
    <property type="nucleotide sequence ID" value="NZ_BAABAG010000015.1"/>
</dbReference>
<dbReference type="GO" id="GO:0051301">
    <property type="term" value="P:cell division"/>
    <property type="evidence" value="ECO:0007669"/>
    <property type="project" value="UniProtKB-KW"/>
</dbReference>
<dbReference type="InterPro" id="IPR010998">
    <property type="entry name" value="Integrase_recombinase_N"/>
</dbReference>
<feature type="domain" description="Core-binding (CB)" evidence="11">
    <location>
        <begin position="20"/>
        <end position="126"/>
    </location>
</feature>
<evidence type="ECO:0000259" key="11">
    <source>
        <dbReference type="PROSITE" id="PS51900"/>
    </source>
</evidence>
<evidence type="ECO:0000256" key="7">
    <source>
        <dbReference type="ARBA" id="ARBA00023172"/>
    </source>
</evidence>